<comment type="caution">
    <text evidence="1">The sequence shown here is derived from an EMBL/GenBank/DDBJ whole genome shotgun (WGS) entry which is preliminary data.</text>
</comment>
<proteinExistence type="predicted"/>
<dbReference type="EMBL" id="AZHW01000855">
    <property type="protein sequence ID" value="ETW95930.1"/>
    <property type="molecule type" value="Genomic_DNA"/>
</dbReference>
<keyword evidence="2" id="KW-1185">Reference proteome</keyword>
<evidence type="ECO:0000313" key="1">
    <source>
        <dbReference type="EMBL" id="ETW95930.1"/>
    </source>
</evidence>
<evidence type="ECO:0000313" key="2">
    <source>
        <dbReference type="Proteomes" id="UP000019141"/>
    </source>
</evidence>
<organism evidence="1 2">
    <name type="scientific">Entotheonella factor</name>
    <dbReference type="NCBI Taxonomy" id="1429438"/>
    <lineage>
        <taxon>Bacteria</taxon>
        <taxon>Pseudomonadati</taxon>
        <taxon>Nitrospinota/Tectimicrobiota group</taxon>
        <taxon>Candidatus Tectimicrobiota</taxon>
        <taxon>Candidatus Entotheonellia</taxon>
        <taxon>Candidatus Entotheonellales</taxon>
        <taxon>Candidatus Entotheonellaceae</taxon>
        <taxon>Candidatus Entotheonella</taxon>
    </lineage>
</organism>
<accession>W4LE05</accession>
<dbReference type="AlphaFoldDB" id="W4LE05"/>
<sequence length="71" mass="7758">MRACKPTPTAEPTDAPAPGHIVTTLYDLIEALHAQVTPGEDDLVIAAMKNIMNTRQLTFIDLPHTHRVKVA</sequence>
<dbReference type="Proteomes" id="UP000019141">
    <property type="component" value="Unassembled WGS sequence"/>
</dbReference>
<reference evidence="1 2" key="1">
    <citation type="journal article" date="2014" name="Nature">
        <title>An environmental bacterial taxon with a large and distinct metabolic repertoire.</title>
        <authorList>
            <person name="Wilson M.C."/>
            <person name="Mori T."/>
            <person name="Ruckert C."/>
            <person name="Uria A.R."/>
            <person name="Helf M.J."/>
            <person name="Takada K."/>
            <person name="Gernert C."/>
            <person name="Steffens U.A."/>
            <person name="Heycke N."/>
            <person name="Schmitt S."/>
            <person name="Rinke C."/>
            <person name="Helfrich E.J."/>
            <person name="Brachmann A.O."/>
            <person name="Gurgui C."/>
            <person name="Wakimoto T."/>
            <person name="Kracht M."/>
            <person name="Crusemann M."/>
            <person name="Hentschel U."/>
            <person name="Abe I."/>
            <person name="Matsunaga S."/>
            <person name="Kalinowski J."/>
            <person name="Takeyama H."/>
            <person name="Piel J."/>
        </authorList>
    </citation>
    <scope>NUCLEOTIDE SEQUENCE [LARGE SCALE GENOMIC DNA]</scope>
    <source>
        <strain evidence="2">TSY1</strain>
    </source>
</reference>
<protein>
    <submittedName>
        <fullName evidence="1">Uncharacterized protein</fullName>
    </submittedName>
</protein>
<gene>
    <name evidence="1" type="ORF">ETSY1_28660</name>
</gene>
<name>W4LE05_ENTF1</name>
<dbReference type="HOGENOM" id="CLU_2732511_0_0_7"/>